<dbReference type="Gene3D" id="1.10.510.10">
    <property type="entry name" value="Transferase(Phosphotransferase) domain 1"/>
    <property type="match status" value="1"/>
</dbReference>
<dbReference type="PROSITE" id="PS50011">
    <property type="entry name" value="PROTEIN_KINASE_DOM"/>
    <property type="match status" value="1"/>
</dbReference>
<evidence type="ECO:0000313" key="4">
    <source>
        <dbReference type="EMBL" id="CCO18274.1"/>
    </source>
</evidence>
<feature type="compositionally biased region" description="Basic and acidic residues" evidence="2">
    <location>
        <begin position="1323"/>
        <end position="1332"/>
    </location>
</feature>
<dbReference type="InterPro" id="IPR011009">
    <property type="entry name" value="Kinase-like_dom_sf"/>
</dbReference>
<feature type="region of interest" description="Disordered" evidence="2">
    <location>
        <begin position="15"/>
        <end position="68"/>
    </location>
</feature>
<dbReference type="InterPro" id="IPR000719">
    <property type="entry name" value="Prot_kinase_dom"/>
</dbReference>
<dbReference type="GO" id="GO:0044773">
    <property type="term" value="P:mitotic DNA damage checkpoint signaling"/>
    <property type="evidence" value="ECO:0007669"/>
    <property type="project" value="TreeGrafter"/>
</dbReference>
<dbReference type="GO" id="GO:0004674">
    <property type="term" value="F:protein serine/threonine kinase activity"/>
    <property type="evidence" value="ECO:0007669"/>
    <property type="project" value="TreeGrafter"/>
</dbReference>
<dbReference type="RefSeq" id="XP_007510741.1">
    <property type="nucleotide sequence ID" value="XM_007510679.1"/>
</dbReference>
<accession>K8EJU9</accession>
<keyword evidence="1" id="KW-0175">Coiled coil</keyword>
<dbReference type="Proteomes" id="UP000198341">
    <property type="component" value="Chromosome 10"/>
</dbReference>
<keyword evidence="5" id="KW-1185">Reference proteome</keyword>
<evidence type="ECO:0000259" key="3">
    <source>
        <dbReference type="PROSITE" id="PS50011"/>
    </source>
</evidence>
<dbReference type="GO" id="GO:0005634">
    <property type="term" value="C:nucleus"/>
    <property type="evidence" value="ECO:0007669"/>
    <property type="project" value="TreeGrafter"/>
</dbReference>
<sequence length="1462" mass="167176">MTTNTRRRGVQLLLSSLSSSSSRERRARSHRSLASTSNSSSLKKSSSATTATANNNNNNSSSSSSSSSSLVHLKNFQTQQEYARAIELGKPAPENAWWCYKYFWDPIVVVKNKTDVVTHSKKKTRTDYVLRVQRDSSFGAINSYFPTFVYKILSGYRGHLPKKEYDEENLLSNNNFPWMWMWLRQATSMESWFPTQVPVLAHVIGEGETKRKPPPFSGTPKKLTKYYQLKAKNTMEMTVQGNQLLDYMSANSLLYYSSQSGNDWWSKWPLKMSLKKRRQLWLTIVGLPKEESLLMHEGLHNQMLRDASFVYATDWTFSKKLKKTFLGTVGTASRPDSRERDLVIRKKVKDSNNKNNSAQWVSTHQMKELVDPHVVAPTYFPFPFFNKEASNNPLVVAFVLPAKARNEKAVEELSDIFRFARETNVDVAVCGLQVEDNKSMSSLDNTYDKWRSLQNETVRLTREACLIEWENRIGNKIMDQERAFIDADLDLDATIEALKAGQCPSSKAKEKFDDIAWTFAKTDEVGDKKKDGYLGRAIRFFVQLGFDNTRTDELLQFENFGTRAKVAILDTKKFLNGEMTEGDITSREASRRAKVETLSSSDLEIFPPLTQVEDILRRFRRAYNVAKAKETVSDFLTYNLVWWASDSVIPVGVLRYVYESKIKKCIDELDRAGLSRKDPYFIKVMGNVEAYEKIMTFEEQNLEDMKEKLNELRFLCDDEASPILAQDEEEIDTLIHRVIKANEEASKRFAYFQERDKLSLLPEWKDYVGKGISFADINSRSNEFTELMQMMANRLQKLKDCKELFRAMDENDHFALKNKITEANLPNSVIEKAILRQKELQKAYAQYLKDTRVKRGMSAYMQRYEGEVNAGKSIWYDRKKVLGTGSLGVVVYEGYYDEKHPTTGKIKPHDAAIKRIPLDADSKNADERRQLLRREFEVHRKIASRRITRLFGAELNVHEDDDDSNKAAYVATELCGETLTSWLVNGGVALKKKDTDFKKARQSVKEIPWEERVKVVKQIAVALKEIHASGVAHNDIKADNCLKSRNDEIFEEEGEEPTKIFKISDFGLAKEFDDRFQSFEGTQRKAQSFTSQYGMGPSTVGTGSMQNPLRKPPEELSWDGSGVVQLTPKRDVWDLGCLAFQVLTGAWSPYSSVEIKEDDVAAITRMNHKKREGRYENLNTLLQVANLPRHVQVVSNYLIGKTLHQNPKKRPTSAEFVSMMQLCDPEFCMEQIEDVADRSNPGKVGRAKSLIGDQTTQNLVERAWVGRKADVRRVTDNINNWKDHILSSLLQRSERRRAEDSGSSGSNNARPLTRSQKRRAARERRQKERVIAPDDTNDSEEDIQGGKMETLKVSSASLESLETEIPEDKKQEQLSAGAYSNDFAGLVLCIRNIYTHPPMGHGGEAFRIQREMKSWLSANGAPFVEKPGEDEYVKLERLVALYFVTRFPDAAIIAYQLLNDKK</sequence>
<evidence type="ECO:0000313" key="5">
    <source>
        <dbReference type="Proteomes" id="UP000198341"/>
    </source>
</evidence>
<dbReference type="PANTHER" id="PTHR44167:SF24">
    <property type="entry name" value="SERINE_THREONINE-PROTEIN KINASE CHK2"/>
    <property type="match status" value="1"/>
</dbReference>
<dbReference type="GeneID" id="19013139"/>
<evidence type="ECO:0000256" key="1">
    <source>
        <dbReference type="SAM" id="Coils"/>
    </source>
</evidence>
<feature type="compositionally biased region" description="Polar residues" evidence="2">
    <location>
        <begin position="1301"/>
        <end position="1314"/>
    </location>
</feature>
<dbReference type="STRING" id="41875.K8EJU9"/>
<organism evidence="4 5">
    <name type="scientific">Bathycoccus prasinos</name>
    <dbReference type="NCBI Taxonomy" id="41875"/>
    <lineage>
        <taxon>Eukaryota</taxon>
        <taxon>Viridiplantae</taxon>
        <taxon>Chlorophyta</taxon>
        <taxon>Mamiellophyceae</taxon>
        <taxon>Mamiellales</taxon>
        <taxon>Bathycoccaceae</taxon>
        <taxon>Bathycoccus</taxon>
    </lineage>
</organism>
<dbReference type="EMBL" id="FO082269">
    <property type="protein sequence ID" value="CCO18274.1"/>
    <property type="molecule type" value="Genomic_DNA"/>
</dbReference>
<dbReference type="GO" id="GO:0005737">
    <property type="term" value="C:cytoplasm"/>
    <property type="evidence" value="ECO:0007669"/>
    <property type="project" value="TreeGrafter"/>
</dbReference>
<dbReference type="PANTHER" id="PTHR44167">
    <property type="entry name" value="OVARIAN-SPECIFIC SERINE/THREONINE-PROTEIN KINASE LOK-RELATED"/>
    <property type="match status" value="1"/>
</dbReference>
<dbReference type="SUPFAM" id="SSF56112">
    <property type="entry name" value="Protein kinase-like (PK-like)"/>
    <property type="match status" value="1"/>
</dbReference>
<dbReference type="OrthoDB" id="495185at2759"/>
<feature type="region of interest" description="Disordered" evidence="2">
    <location>
        <begin position="1087"/>
        <end position="1108"/>
    </location>
</feature>
<dbReference type="eggNOG" id="KOG0198">
    <property type="taxonomic scope" value="Eukaryota"/>
</dbReference>
<dbReference type="Pfam" id="PF00069">
    <property type="entry name" value="Pkinase"/>
    <property type="match status" value="1"/>
</dbReference>
<proteinExistence type="predicted"/>
<reference evidence="4 5" key="1">
    <citation type="submission" date="2011-10" db="EMBL/GenBank/DDBJ databases">
        <authorList>
            <person name="Genoscope - CEA"/>
        </authorList>
    </citation>
    <scope>NUCLEOTIDE SEQUENCE [LARGE SCALE GENOMIC DNA]</scope>
    <source>
        <strain evidence="4 5">RCC 1105</strain>
    </source>
</reference>
<evidence type="ECO:0000256" key="2">
    <source>
        <dbReference type="SAM" id="MobiDB-lite"/>
    </source>
</evidence>
<dbReference type="SMART" id="SM00220">
    <property type="entry name" value="S_TKc"/>
    <property type="match status" value="1"/>
</dbReference>
<feature type="coiled-coil region" evidence="1">
    <location>
        <begin position="688"/>
        <end position="744"/>
    </location>
</feature>
<feature type="region of interest" description="Disordered" evidence="2">
    <location>
        <begin position="1292"/>
        <end position="1349"/>
    </location>
</feature>
<feature type="domain" description="Protein kinase" evidence="3">
    <location>
        <begin position="876"/>
        <end position="1227"/>
    </location>
</feature>
<protein>
    <recommendedName>
        <fullName evidence="3">Protein kinase domain-containing protein</fullName>
    </recommendedName>
</protein>
<dbReference type="GO" id="GO:0005524">
    <property type="term" value="F:ATP binding"/>
    <property type="evidence" value="ECO:0007669"/>
    <property type="project" value="InterPro"/>
</dbReference>
<feature type="compositionally biased region" description="Low complexity" evidence="2">
    <location>
        <begin position="32"/>
        <end position="68"/>
    </location>
</feature>
<dbReference type="KEGG" id="bpg:Bathy10g00620"/>
<feature type="compositionally biased region" description="Polar residues" evidence="2">
    <location>
        <begin position="1087"/>
        <end position="1107"/>
    </location>
</feature>
<name>K8EJU9_9CHLO</name>
<gene>
    <name evidence="4" type="ordered locus">Bathy10g00620</name>
</gene>